<dbReference type="InterPro" id="IPR052893">
    <property type="entry name" value="TCS_response_regulator"/>
</dbReference>
<evidence type="ECO:0000259" key="2">
    <source>
        <dbReference type="PROSITE" id="PS50110"/>
    </source>
</evidence>
<dbReference type="InterPro" id="IPR011006">
    <property type="entry name" value="CheY-like_superfamily"/>
</dbReference>
<organism evidence="3 4">
    <name type="scientific">Nibrella saemangeumensis</name>
    <dbReference type="NCBI Taxonomy" id="1084526"/>
    <lineage>
        <taxon>Bacteria</taxon>
        <taxon>Pseudomonadati</taxon>
        <taxon>Bacteroidota</taxon>
        <taxon>Cytophagia</taxon>
        <taxon>Cytophagales</taxon>
        <taxon>Spirosomataceae</taxon>
        <taxon>Nibrella</taxon>
    </lineage>
</organism>
<protein>
    <submittedName>
        <fullName evidence="3">Response regulator</fullName>
    </submittedName>
</protein>
<reference evidence="4" key="1">
    <citation type="journal article" date="2019" name="Int. J. Syst. Evol. Microbiol.">
        <title>The Global Catalogue of Microorganisms (GCM) 10K type strain sequencing project: providing services to taxonomists for standard genome sequencing and annotation.</title>
        <authorList>
            <consortium name="The Broad Institute Genomics Platform"/>
            <consortium name="The Broad Institute Genome Sequencing Center for Infectious Disease"/>
            <person name="Wu L."/>
            <person name="Ma J."/>
        </authorList>
    </citation>
    <scope>NUCLEOTIDE SEQUENCE [LARGE SCALE GENOMIC DNA]</scope>
    <source>
        <strain evidence="4">JCM 17927</strain>
    </source>
</reference>
<sequence>MKAKVILITDDDDDDRYFLKQAIERKMAKVLIIEARDGQEALQTLSEESTTKINLVLLDVNMPGMDGIEVLERIRNETPLQHIPAVMISTSDEPNLVSTAYAKGINSYIRKPNKISEYDQIAEAIKVCFLDTTPSF</sequence>
<feature type="domain" description="Response regulatory" evidence="2">
    <location>
        <begin position="5"/>
        <end position="126"/>
    </location>
</feature>
<dbReference type="Proteomes" id="UP001501175">
    <property type="component" value="Unassembled WGS sequence"/>
</dbReference>
<keyword evidence="4" id="KW-1185">Reference proteome</keyword>
<dbReference type="EMBL" id="BAABHD010000025">
    <property type="protein sequence ID" value="GAA4455376.1"/>
    <property type="molecule type" value="Genomic_DNA"/>
</dbReference>
<accession>A0ABP8MTZ6</accession>
<dbReference type="SMART" id="SM00448">
    <property type="entry name" value="REC"/>
    <property type="match status" value="1"/>
</dbReference>
<comment type="caution">
    <text evidence="3">The sequence shown here is derived from an EMBL/GenBank/DDBJ whole genome shotgun (WGS) entry which is preliminary data.</text>
</comment>
<dbReference type="PANTHER" id="PTHR44520">
    <property type="entry name" value="RESPONSE REGULATOR RCP1-RELATED"/>
    <property type="match status" value="1"/>
</dbReference>
<evidence type="ECO:0000313" key="4">
    <source>
        <dbReference type="Proteomes" id="UP001501175"/>
    </source>
</evidence>
<name>A0ABP8MTZ6_9BACT</name>
<dbReference type="PROSITE" id="PS50110">
    <property type="entry name" value="RESPONSE_REGULATORY"/>
    <property type="match status" value="1"/>
</dbReference>
<dbReference type="Gene3D" id="3.40.50.2300">
    <property type="match status" value="1"/>
</dbReference>
<gene>
    <name evidence="3" type="ORF">GCM10023189_23150</name>
</gene>
<evidence type="ECO:0000256" key="1">
    <source>
        <dbReference type="PROSITE-ProRule" id="PRU00169"/>
    </source>
</evidence>
<evidence type="ECO:0000313" key="3">
    <source>
        <dbReference type="EMBL" id="GAA4455376.1"/>
    </source>
</evidence>
<dbReference type="RefSeq" id="WP_345243620.1">
    <property type="nucleotide sequence ID" value="NZ_BAABHD010000025.1"/>
</dbReference>
<proteinExistence type="predicted"/>
<dbReference type="SUPFAM" id="SSF52172">
    <property type="entry name" value="CheY-like"/>
    <property type="match status" value="1"/>
</dbReference>
<feature type="modified residue" description="4-aspartylphosphate" evidence="1">
    <location>
        <position position="59"/>
    </location>
</feature>
<dbReference type="InterPro" id="IPR001789">
    <property type="entry name" value="Sig_transdc_resp-reg_receiver"/>
</dbReference>
<keyword evidence="1" id="KW-0597">Phosphoprotein</keyword>
<dbReference type="Pfam" id="PF00072">
    <property type="entry name" value="Response_reg"/>
    <property type="match status" value="1"/>
</dbReference>